<keyword evidence="4" id="KW-1185">Reference proteome</keyword>
<feature type="compositionally biased region" description="Basic and acidic residues" evidence="2">
    <location>
        <begin position="70"/>
        <end position="94"/>
    </location>
</feature>
<dbReference type="Proteomes" id="UP000050525">
    <property type="component" value="Unassembled WGS sequence"/>
</dbReference>
<dbReference type="eggNOG" id="ENOG502QQG5">
    <property type="taxonomic scope" value="Eukaryota"/>
</dbReference>
<dbReference type="Gene3D" id="1.25.40.20">
    <property type="entry name" value="Ankyrin repeat-containing domain"/>
    <property type="match status" value="1"/>
</dbReference>
<dbReference type="PROSITE" id="PS50088">
    <property type="entry name" value="ANK_REPEAT"/>
    <property type="match status" value="3"/>
</dbReference>
<dbReference type="InterPro" id="IPR002110">
    <property type="entry name" value="Ankyrin_rpt"/>
</dbReference>
<dbReference type="PANTHER" id="PTHR24149:SF16">
    <property type="entry name" value="ANKYRIN REPEAT DOMAIN-CONTAINING PROTEIN 12"/>
    <property type="match status" value="1"/>
</dbReference>
<sequence>MPKFGSTKAVQIENSDSDSTMVEKPTARKSKDKIASYSKTPKVDRSDVGKEMKDKSSMKRKLPFTISPSRNEDRNSDTEKEGPEKKKMKKEPGNKKAAPVSILFGYPLSERKQMALLMQMTARDNSPDATLNHSLQTTPTQKKTPSSSSRQKDKVNKRNERGETPLHMAAIRGDVKQVKELISLGANVNVKDFAGWTPLHEACNVGYYDVAKVLITAGADVNTQGLDDDTPLHDSASSGHRNIVKLLLRHGGNPFQANKHGERPVDVAETEELEMLLKREVPISDDEDSCSDSEEAPSVNPSSVEGNADSEVEKESLVSDNKQMVPSKAPVSSALDEYEFKDDDEDEIKKMIDDRHILRKDLRKEDESEVEKSLKDEPTSTHLVEKEVDTEKQEKNFKENKEKVEKRALIKEKDTEKIERKNVDKEKKIKHEYKPEKEKTELNEYEKERSKEKLDKKYDKEKIESKEKHCIERKVKQSEKDGDYGKPEKEKVKDELLKTPDGREKDKKDKDIDRYKERDKHKDKTQQNNLLKLKLEPEKPKPKSSPAPKDTRPKEKRLAPQYYDEYVTFNGSYLLDGNPLSKICIPTITPPPSLSDPLKELFKQQEVVRMKLRLQHSIEREKLIVSNEQEVLRVHYRAARTLANQTLPFSACTVLLDAEVYNVPLDSQADDSKASVRDRFNARQFMSWLQDVDDKFDKLKTCLLMRQQHEAAALNAVQRLEWQLKLQELDPATYKSISIYEIQEFYVPLVDVNDDFELTPI</sequence>
<feature type="compositionally biased region" description="Polar residues" evidence="2">
    <location>
        <begin position="8"/>
        <end position="20"/>
    </location>
</feature>
<dbReference type="Pfam" id="PF12796">
    <property type="entry name" value="Ank_2"/>
    <property type="match status" value="1"/>
</dbReference>
<evidence type="ECO:0000313" key="3">
    <source>
        <dbReference type="EMBL" id="KYO35291.1"/>
    </source>
</evidence>
<feature type="compositionally biased region" description="Basic and acidic residues" evidence="2">
    <location>
        <begin position="150"/>
        <end position="164"/>
    </location>
</feature>
<feature type="compositionally biased region" description="Low complexity" evidence="2">
    <location>
        <begin position="136"/>
        <end position="149"/>
    </location>
</feature>
<dbReference type="EMBL" id="AKHW03003201">
    <property type="protein sequence ID" value="KYO35291.1"/>
    <property type="molecule type" value="Genomic_DNA"/>
</dbReference>
<feature type="compositionally biased region" description="Polar residues" evidence="2">
    <location>
        <begin position="125"/>
        <end position="135"/>
    </location>
</feature>
<feature type="region of interest" description="Disordered" evidence="2">
    <location>
        <begin position="1"/>
        <end position="96"/>
    </location>
</feature>
<organism evidence="3 4">
    <name type="scientific">Alligator mississippiensis</name>
    <name type="common">American alligator</name>
    <dbReference type="NCBI Taxonomy" id="8496"/>
    <lineage>
        <taxon>Eukaryota</taxon>
        <taxon>Metazoa</taxon>
        <taxon>Chordata</taxon>
        <taxon>Craniata</taxon>
        <taxon>Vertebrata</taxon>
        <taxon>Euteleostomi</taxon>
        <taxon>Archelosauria</taxon>
        <taxon>Archosauria</taxon>
        <taxon>Crocodylia</taxon>
        <taxon>Alligatoridae</taxon>
        <taxon>Alligatorinae</taxon>
        <taxon>Alligator</taxon>
    </lineage>
</organism>
<dbReference type="Pfam" id="PF00023">
    <property type="entry name" value="Ank"/>
    <property type="match status" value="1"/>
</dbReference>
<dbReference type="InterPro" id="IPR036770">
    <property type="entry name" value="Ankyrin_rpt-contain_sf"/>
</dbReference>
<dbReference type="PRINTS" id="PR01415">
    <property type="entry name" value="ANKYRIN"/>
</dbReference>
<feature type="compositionally biased region" description="Basic and acidic residues" evidence="2">
    <location>
        <begin position="549"/>
        <end position="558"/>
    </location>
</feature>
<dbReference type="AlphaFoldDB" id="A0A151NER2"/>
<feature type="compositionally biased region" description="Basic and acidic residues" evidence="2">
    <location>
        <begin position="347"/>
        <end position="525"/>
    </location>
</feature>
<dbReference type="PROSITE" id="PS50297">
    <property type="entry name" value="ANK_REP_REGION"/>
    <property type="match status" value="3"/>
</dbReference>
<accession>A0A151NER2</accession>
<feature type="compositionally biased region" description="Acidic residues" evidence="2">
    <location>
        <begin position="283"/>
        <end position="295"/>
    </location>
</feature>
<feature type="repeat" description="ANK" evidence="1">
    <location>
        <begin position="161"/>
        <end position="193"/>
    </location>
</feature>
<evidence type="ECO:0000256" key="2">
    <source>
        <dbReference type="SAM" id="MobiDB-lite"/>
    </source>
</evidence>
<feature type="compositionally biased region" description="Basic and acidic residues" evidence="2">
    <location>
        <begin position="41"/>
        <end position="57"/>
    </location>
</feature>
<dbReference type="PANTHER" id="PTHR24149">
    <property type="entry name" value="ANKYRIN REPEAT DOMAIN-CONTAINING PROTEIN 12"/>
    <property type="match status" value="1"/>
</dbReference>
<evidence type="ECO:0000313" key="4">
    <source>
        <dbReference type="Proteomes" id="UP000050525"/>
    </source>
</evidence>
<dbReference type="GO" id="GO:0005654">
    <property type="term" value="C:nucleoplasm"/>
    <property type="evidence" value="ECO:0007669"/>
    <property type="project" value="TreeGrafter"/>
</dbReference>
<feature type="region of interest" description="Disordered" evidence="2">
    <location>
        <begin position="280"/>
        <end position="558"/>
    </location>
</feature>
<gene>
    <name evidence="3" type="primary">ANKRD12</name>
    <name evidence="3" type="ORF">Y1Q_0007889</name>
</gene>
<evidence type="ECO:0000256" key="1">
    <source>
        <dbReference type="PROSITE-ProRule" id="PRU00023"/>
    </source>
</evidence>
<comment type="caution">
    <text evidence="3">The sequence shown here is derived from an EMBL/GenBank/DDBJ whole genome shotgun (WGS) entry which is preliminary data.</text>
</comment>
<protein>
    <submittedName>
        <fullName evidence="3">Ankyrin repeat domain-containing protein 12</fullName>
    </submittedName>
</protein>
<proteinExistence type="predicted"/>
<dbReference type="SMART" id="SM00248">
    <property type="entry name" value="ANK"/>
    <property type="match status" value="3"/>
</dbReference>
<feature type="repeat" description="ANK" evidence="1">
    <location>
        <begin position="227"/>
        <end position="259"/>
    </location>
</feature>
<name>A0A151NER2_ALLMI</name>
<reference evidence="3 4" key="1">
    <citation type="journal article" date="2012" name="Genome Biol.">
        <title>Sequencing three crocodilian genomes to illuminate the evolution of archosaurs and amniotes.</title>
        <authorList>
            <person name="St John J.A."/>
            <person name="Braun E.L."/>
            <person name="Isberg S.R."/>
            <person name="Miles L.G."/>
            <person name="Chong A.Y."/>
            <person name="Gongora J."/>
            <person name="Dalzell P."/>
            <person name="Moran C."/>
            <person name="Bed'hom B."/>
            <person name="Abzhanov A."/>
            <person name="Burgess S.C."/>
            <person name="Cooksey A.M."/>
            <person name="Castoe T.A."/>
            <person name="Crawford N.G."/>
            <person name="Densmore L.D."/>
            <person name="Drew J.C."/>
            <person name="Edwards S.V."/>
            <person name="Faircloth B.C."/>
            <person name="Fujita M.K."/>
            <person name="Greenwold M.J."/>
            <person name="Hoffmann F.G."/>
            <person name="Howard J.M."/>
            <person name="Iguchi T."/>
            <person name="Janes D.E."/>
            <person name="Khan S.Y."/>
            <person name="Kohno S."/>
            <person name="de Koning A.J."/>
            <person name="Lance S.L."/>
            <person name="McCarthy F.M."/>
            <person name="McCormack J.E."/>
            <person name="Merchant M.E."/>
            <person name="Peterson D.G."/>
            <person name="Pollock D.D."/>
            <person name="Pourmand N."/>
            <person name="Raney B.J."/>
            <person name="Roessler K.A."/>
            <person name="Sanford J.R."/>
            <person name="Sawyer R.H."/>
            <person name="Schmidt C.J."/>
            <person name="Triplett E.W."/>
            <person name="Tuberville T.D."/>
            <person name="Venegas-Anaya M."/>
            <person name="Howard J.T."/>
            <person name="Jarvis E.D."/>
            <person name="Guillette L.J.Jr."/>
            <person name="Glenn T.C."/>
            <person name="Green R.E."/>
            <person name="Ray D.A."/>
        </authorList>
    </citation>
    <scope>NUCLEOTIDE SEQUENCE [LARGE SCALE GENOMIC DNA]</scope>
    <source>
        <strain evidence="3">KSC_2009_1</strain>
    </source>
</reference>
<feature type="repeat" description="ANK" evidence="1">
    <location>
        <begin position="194"/>
        <end position="226"/>
    </location>
</feature>
<dbReference type="InterPro" id="IPR053210">
    <property type="entry name" value="ANKRD12"/>
</dbReference>
<feature type="region of interest" description="Disordered" evidence="2">
    <location>
        <begin position="125"/>
        <end position="164"/>
    </location>
</feature>
<dbReference type="FunFam" id="1.25.40.20:FF:000052">
    <property type="entry name" value="Ankyrin repeat domain-containing protein 12"/>
    <property type="match status" value="1"/>
</dbReference>
<keyword evidence="1" id="KW-0040">ANK repeat</keyword>
<feature type="compositionally biased region" description="Acidic residues" evidence="2">
    <location>
        <begin position="336"/>
        <end position="346"/>
    </location>
</feature>
<dbReference type="STRING" id="8496.A0A151NER2"/>
<dbReference type="SUPFAM" id="SSF48403">
    <property type="entry name" value="Ankyrin repeat"/>
    <property type="match status" value="1"/>
</dbReference>